<reference evidence="2 3" key="1">
    <citation type="journal article" date="2023" name="Hortic Res">
        <title>Pangenome of water caltrop reveals structural variations and asymmetric subgenome divergence after allopolyploidization.</title>
        <authorList>
            <person name="Zhang X."/>
            <person name="Chen Y."/>
            <person name="Wang L."/>
            <person name="Yuan Y."/>
            <person name="Fang M."/>
            <person name="Shi L."/>
            <person name="Lu R."/>
            <person name="Comes H.P."/>
            <person name="Ma Y."/>
            <person name="Chen Y."/>
            <person name="Huang G."/>
            <person name="Zhou Y."/>
            <person name="Zheng Z."/>
            <person name="Qiu Y."/>
        </authorList>
    </citation>
    <scope>NUCLEOTIDE SEQUENCE [LARGE SCALE GENOMIC DNA]</scope>
    <source>
        <strain evidence="2">F231</strain>
    </source>
</reference>
<dbReference type="PANTHER" id="PTHR45621">
    <property type="entry name" value="OS01G0588500 PROTEIN-RELATED"/>
    <property type="match status" value="1"/>
</dbReference>
<feature type="compositionally biased region" description="Basic and acidic residues" evidence="1">
    <location>
        <begin position="48"/>
        <end position="57"/>
    </location>
</feature>
<dbReference type="InterPro" id="IPR050823">
    <property type="entry name" value="Plant_Ser_Thr_Prot_Kinase"/>
</dbReference>
<evidence type="ECO:0000313" key="3">
    <source>
        <dbReference type="Proteomes" id="UP001346149"/>
    </source>
</evidence>
<dbReference type="InterPro" id="IPR011009">
    <property type="entry name" value="Kinase-like_dom_sf"/>
</dbReference>
<dbReference type="EMBL" id="JAXQNO010000003">
    <property type="protein sequence ID" value="KAK4800287.1"/>
    <property type="molecule type" value="Genomic_DNA"/>
</dbReference>
<dbReference type="Gene3D" id="1.10.510.10">
    <property type="entry name" value="Transferase(Phosphotransferase) domain 1"/>
    <property type="match status" value="1"/>
</dbReference>
<organism evidence="2 3">
    <name type="scientific">Trapa natans</name>
    <name type="common">Water chestnut</name>
    <dbReference type="NCBI Taxonomy" id="22666"/>
    <lineage>
        <taxon>Eukaryota</taxon>
        <taxon>Viridiplantae</taxon>
        <taxon>Streptophyta</taxon>
        <taxon>Embryophyta</taxon>
        <taxon>Tracheophyta</taxon>
        <taxon>Spermatophyta</taxon>
        <taxon>Magnoliopsida</taxon>
        <taxon>eudicotyledons</taxon>
        <taxon>Gunneridae</taxon>
        <taxon>Pentapetalae</taxon>
        <taxon>rosids</taxon>
        <taxon>malvids</taxon>
        <taxon>Myrtales</taxon>
        <taxon>Lythraceae</taxon>
        <taxon>Trapa</taxon>
    </lineage>
</organism>
<dbReference type="Proteomes" id="UP001346149">
    <property type="component" value="Unassembled WGS sequence"/>
</dbReference>
<keyword evidence="3" id="KW-1185">Reference proteome</keyword>
<name>A0AAN7MJB2_TRANT</name>
<proteinExistence type="predicted"/>
<evidence type="ECO:0000256" key="1">
    <source>
        <dbReference type="SAM" id="MobiDB-lite"/>
    </source>
</evidence>
<protein>
    <submittedName>
        <fullName evidence="2">Uncharacterized protein</fullName>
    </submittedName>
</protein>
<gene>
    <name evidence="2" type="ORF">SAY86_020774</name>
</gene>
<feature type="region of interest" description="Disordered" evidence="1">
    <location>
        <begin position="45"/>
        <end position="90"/>
    </location>
</feature>
<sequence>MDSHLEGRYPSKTVFQVAQLALKCLEPEPRSRPSMKDVLETLQQLEDTSERTMEPKVRSNNHWIAHGQGQEPLHLRPYSNRRAYQNSPRD</sequence>
<accession>A0AAN7MJB2</accession>
<evidence type="ECO:0000313" key="2">
    <source>
        <dbReference type="EMBL" id="KAK4800287.1"/>
    </source>
</evidence>
<dbReference type="AlphaFoldDB" id="A0AAN7MJB2"/>
<dbReference type="SUPFAM" id="SSF56112">
    <property type="entry name" value="Protein kinase-like (PK-like)"/>
    <property type="match status" value="1"/>
</dbReference>
<comment type="caution">
    <text evidence="2">The sequence shown here is derived from an EMBL/GenBank/DDBJ whole genome shotgun (WGS) entry which is preliminary data.</text>
</comment>